<sequence>MSSSTWNAAALPNPMQPPPSRFFELPRELRDIIYQLALAGNEGIQFSPRGVPSHALLGTSRQSRDELLAALIRFTPQPLVHRPPTPAGQLQRTLGANLLAAMQGSLRTALHDSPRARAYGKIRMFLMLYGCGIGFMAMVY</sequence>
<comment type="caution">
    <text evidence="2">The sequence shown here is derived from an EMBL/GenBank/DDBJ whole genome shotgun (WGS) entry which is preliminary data.</text>
</comment>
<name>A0A4U0XNX3_9PEZI</name>
<feature type="transmembrane region" description="Helical" evidence="1">
    <location>
        <begin position="122"/>
        <end position="139"/>
    </location>
</feature>
<protein>
    <submittedName>
        <fullName evidence="2">Uncharacterized protein</fullName>
    </submittedName>
</protein>
<dbReference type="OrthoDB" id="3819432at2759"/>
<organism evidence="2 3">
    <name type="scientific">Friedmanniomyces simplex</name>
    <dbReference type="NCBI Taxonomy" id="329884"/>
    <lineage>
        <taxon>Eukaryota</taxon>
        <taxon>Fungi</taxon>
        <taxon>Dikarya</taxon>
        <taxon>Ascomycota</taxon>
        <taxon>Pezizomycotina</taxon>
        <taxon>Dothideomycetes</taxon>
        <taxon>Dothideomycetidae</taxon>
        <taxon>Mycosphaerellales</taxon>
        <taxon>Teratosphaeriaceae</taxon>
        <taxon>Friedmanniomyces</taxon>
    </lineage>
</organism>
<keyword evidence="3" id="KW-1185">Reference proteome</keyword>
<evidence type="ECO:0000256" key="1">
    <source>
        <dbReference type="SAM" id="Phobius"/>
    </source>
</evidence>
<proteinExistence type="predicted"/>
<dbReference type="EMBL" id="NAJQ01000098">
    <property type="protein sequence ID" value="TKA79070.1"/>
    <property type="molecule type" value="Genomic_DNA"/>
</dbReference>
<dbReference type="Proteomes" id="UP000309340">
    <property type="component" value="Unassembled WGS sequence"/>
</dbReference>
<evidence type="ECO:0000313" key="3">
    <source>
        <dbReference type="Proteomes" id="UP000309340"/>
    </source>
</evidence>
<keyword evidence="1" id="KW-0472">Membrane</keyword>
<reference evidence="2 3" key="1">
    <citation type="submission" date="2017-03" db="EMBL/GenBank/DDBJ databases">
        <title>Genomes of endolithic fungi from Antarctica.</title>
        <authorList>
            <person name="Coleine C."/>
            <person name="Masonjones S."/>
            <person name="Stajich J.E."/>
        </authorList>
    </citation>
    <scope>NUCLEOTIDE SEQUENCE [LARGE SCALE GENOMIC DNA]</scope>
    <source>
        <strain evidence="2 3">CCFEE 5184</strain>
    </source>
</reference>
<gene>
    <name evidence="2" type="ORF">B0A55_02508</name>
</gene>
<keyword evidence="1" id="KW-0812">Transmembrane</keyword>
<keyword evidence="1" id="KW-1133">Transmembrane helix</keyword>
<dbReference type="AlphaFoldDB" id="A0A4U0XNX3"/>
<accession>A0A4U0XNX3</accession>
<evidence type="ECO:0000313" key="2">
    <source>
        <dbReference type="EMBL" id="TKA79070.1"/>
    </source>
</evidence>